<comment type="caution">
    <text evidence="2">The sequence shown here is derived from an EMBL/GenBank/DDBJ whole genome shotgun (WGS) entry which is preliminary data.</text>
</comment>
<organism evidence="2 3">
    <name type="scientific">Tianweitania sediminis</name>
    <dbReference type="NCBI Taxonomy" id="1502156"/>
    <lineage>
        <taxon>Bacteria</taxon>
        <taxon>Pseudomonadati</taxon>
        <taxon>Pseudomonadota</taxon>
        <taxon>Alphaproteobacteria</taxon>
        <taxon>Hyphomicrobiales</taxon>
        <taxon>Phyllobacteriaceae</taxon>
        <taxon>Tianweitania</taxon>
    </lineage>
</organism>
<evidence type="ECO:0000256" key="1">
    <source>
        <dbReference type="SAM" id="Phobius"/>
    </source>
</evidence>
<gene>
    <name evidence="2" type="ORF">J5Y06_06820</name>
</gene>
<accession>A0A8J7RH52</accession>
<keyword evidence="1" id="KW-0472">Membrane</keyword>
<proteinExistence type="predicted"/>
<reference evidence="2" key="1">
    <citation type="submission" date="2021-03" db="EMBL/GenBank/DDBJ databases">
        <title>Genome sequencing and assembly of Tianweitania sediminis.</title>
        <authorList>
            <person name="Chhetri G."/>
        </authorList>
    </citation>
    <scope>NUCLEOTIDE SEQUENCE</scope>
    <source>
        <strain evidence="2">Z8</strain>
    </source>
</reference>
<dbReference type="RefSeq" id="WP_209334262.1">
    <property type="nucleotide sequence ID" value="NZ_JAGIYY010000001.1"/>
</dbReference>
<feature type="transmembrane region" description="Helical" evidence="1">
    <location>
        <begin position="54"/>
        <end position="79"/>
    </location>
</feature>
<sequence length="106" mass="11915">MDQTSEQGAAAPGMAARIDRMHGRDRIGALVFVLVLWCVILFVLFSIWPNINNGAIRTILAICGAGVLVLNTAAIVAMLRHYESDKQFIYSLDLMHLDEMRRRKRS</sequence>
<keyword evidence="3" id="KW-1185">Reference proteome</keyword>
<evidence type="ECO:0000313" key="3">
    <source>
        <dbReference type="Proteomes" id="UP000666240"/>
    </source>
</evidence>
<dbReference type="AlphaFoldDB" id="A0A8J7RH52"/>
<keyword evidence="1" id="KW-1133">Transmembrane helix</keyword>
<dbReference type="EMBL" id="JAGIYY010000001">
    <property type="protein sequence ID" value="MBP0438356.1"/>
    <property type="molecule type" value="Genomic_DNA"/>
</dbReference>
<protein>
    <submittedName>
        <fullName evidence="2">Uncharacterized protein</fullName>
    </submittedName>
</protein>
<dbReference type="Proteomes" id="UP000666240">
    <property type="component" value="Unassembled WGS sequence"/>
</dbReference>
<evidence type="ECO:0000313" key="2">
    <source>
        <dbReference type="EMBL" id="MBP0438356.1"/>
    </source>
</evidence>
<name>A0A8J7RH52_9HYPH</name>
<keyword evidence="1" id="KW-0812">Transmembrane</keyword>
<feature type="transmembrane region" description="Helical" evidence="1">
    <location>
        <begin position="27"/>
        <end position="48"/>
    </location>
</feature>